<sequence length="166" mass="18797">MIDYFCTTISIVFIRKAAGHKEQRSSDMGSSSMTGNSSYRGTVRVGHPEGSTFSPSAEAEAFVQLSWIWAPQRNERFRESFFITVIGGCASWTWVIVVTQISCHQICASVKSKNLARIENTNRPCNGVCLFFASQTTRTRVVTLCCRLTRTHFQPTNFGRIFFRYL</sequence>
<dbReference type="EMBL" id="JYDQ01000193">
    <property type="protein sequence ID" value="KRY11474.1"/>
    <property type="molecule type" value="Genomic_DNA"/>
</dbReference>
<reference evidence="2 3" key="1">
    <citation type="submission" date="2015-01" db="EMBL/GenBank/DDBJ databases">
        <title>Evolution of Trichinella species and genotypes.</title>
        <authorList>
            <person name="Korhonen P.K."/>
            <person name="Edoardo P."/>
            <person name="Giuseppe L.R."/>
            <person name="Gasser R.B."/>
        </authorList>
    </citation>
    <scope>NUCLEOTIDE SEQUENCE [LARGE SCALE GENOMIC DNA]</scope>
    <source>
        <strain evidence="2">ISS2496</strain>
    </source>
</reference>
<evidence type="ECO:0000313" key="3">
    <source>
        <dbReference type="Proteomes" id="UP000054783"/>
    </source>
</evidence>
<accession>A0A0V1A1P3</accession>
<name>A0A0V1A1P3_9BILA</name>
<keyword evidence="3" id="KW-1185">Reference proteome</keyword>
<dbReference type="Proteomes" id="UP000054783">
    <property type="component" value="Unassembled WGS sequence"/>
</dbReference>
<protein>
    <submittedName>
        <fullName evidence="2">Uncharacterized protein</fullName>
    </submittedName>
</protein>
<organism evidence="2 3">
    <name type="scientific">Trichinella patagoniensis</name>
    <dbReference type="NCBI Taxonomy" id="990121"/>
    <lineage>
        <taxon>Eukaryota</taxon>
        <taxon>Metazoa</taxon>
        <taxon>Ecdysozoa</taxon>
        <taxon>Nematoda</taxon>
        <taxon>Enoplea</taxon>
        <taxon>Dorylaimia</taxon>
        <taxon>Trichinellida</taxon>
        <taxon>Trichinellidae</taxon>
        <taxon>Trichinella</taxon>
    </lineage>
</organism>
<evidence type="ECO:0000313" key="2">
    <source>
        <dbReference type="EMBL" id="KRY18307.1"/>
    </source>
</evidence>
<proteinExistence type="predicted"/>
<comment type="caution">
    <text evidence="2">The sequence shown here is derived from an EMBL/GenBank/DDBJ whole genome shotgun (WGS) entry which is preliminary data.</text>
</comment>
<dbReference type="EMBL" id="JYDQ01000048">
    <property type="protein sequence ID" value="KRY18307.1"/>
    <property type="molecule type" value="Genomic_DNA"/>
</dbReference>
<dbReference type="AlphaFoldDB" id="A0A0V1A1P3"/>
<evidence type="ECO:0000313" key="1">
    <source>
        <dbReference type="EMBL" id="KRY11474.1"/>
    </source>
</evidence>
<gene>
    <name evidence="2" type="ORF">T12_2242</name>
    <name evidence="1" type="ORF">T12_499</name>
</gene>